<dbReference type="AlphaFoldDB" id="A0A3S1CSI1"/>
<reference evidence="1 2" key="1">
    <citation type="submission" date="2018-12" db="EMBL/GenBank/DDBJ databases">
        <authorList>
            <person name="Li F."/>
        </authorList>
    </citation>
    <scope>NUCLEOTIDE SEQUENCE [LARGE SCALE GENOMIC DNA]</scope>
    <source>
        <strain evidence="1 2">EGI 6500705</strain>
    </source>
</reference>
<keyword evidence="2" id="KW-1185">Reference proteome</keyword>
<dbReference type="GO" id="GO:0016853">
    <property type="term" value="F:isomerase activity"/>
    <property type="evidence" value="ECO:0007669"/>
    <property type="project" value="InterPro"/>
</dbReference>
<dbReference type="EMBL" id="RZGZ01000002">
    <property type="protein sequence ID" value="RUR01408.1"/>
    <property type="molecule type" value="Genomic_DNA"/>
</dbReference>
<dbReference type="Pfam" id="PF01263">
    <property type="entry name" value="Aldose_epim"/>
    <property type="match status" value="1"/>
</dbReference>
<dbReference type="GO" id="GO:0005975">
    <property type="term" value="P:carbohydrate metabolic process"/>
    <property type="evidence" value="ECO:0007669"/>
    <property type="project" value="InterPro"/>
</dbReference>
<protein>
    <recommendedName>
        <fullName evidence="3">Aldose epimerase</fullName>
    </recommendedName>
</protein>
<dbReference type="GO" id="GO:0030246">
    <property type="term" value="F:carbohydrate binding"/>
    <property type="evidence" value="ECO:0007669"/>
    <property type="project" value="InterPro"/>
</dbReference>
<accession>A0A3S1CSI1</accession>
<dbReference type="CDD" id="cd09022">
    <property type="entry name" value="Aldose_epim_Ec_YihR"/>
    <property type="match status" value="1"/>
</dbReference>
<dbReference type="InterPro" id="IPR011013">
    <property type="entry name" value="Gal_mutarotase_sf_dom"/>
</dbReference>
<name>A0A3S1CSI1_9MICO</name>
<comment type="caution">
    <text evidence="1">The sequence shown here is derived from an EMBL/GenBank/DDBJ whole genome shotgun (WGS) entry which is preliminary data.</text>
</comment>
<dbReference type="InterPro" id="IPR008183">
    <property type="entry name" value="Aldose_1/G6P_1-epimerase"/>
</dbReference>
<dbReference type="InterPro" id="IPR037480">
    <property type="entry name" value="YihR-like"/>
</dbReference>
<dbReference type="RefSeq" id="WP_127048906.1">
    <property type="nucleotide sequence ID" value="NZ_RZGZ01000002.1"/>
</dbReference>
<dbReference type="Gene3D" id="2.70.98.10">
    <property type="match status" value="1"/>
</dbReference>
<dbReference type="OrthoDB" id="4739604at2"/>
<sequence>MSTSEWYPTGIQVDLSSGRVSATVTEVGAFLRRLTVDGIEIVEGFPVDALPKQSQGAILVPWPNRVRDGKWELDGEPMQLDVSEPKFGNASHGLLRNTAYAVERLADARVVLRAPIHPTRGYPFSLATEVEYALAEDGLEITHRITNHGRAAAPVGVGAHPYLRIGDTPTAELTLTSTGSTIVLVDDRMNPTGTAPVPADKDLRQGPVVGDLTLDDAYTDLEVVAGRVEHVVTAPDGSTVTLWADEAFAWVQAFVSTKLRPGGVALAVEPLTMPANAFNTGDGLTWLEPGDTLEVHWGIRADLNEERR</sequence>
<evidence type="ECO:0008006" key="3">
    <source>
        <dbReference type="Google" id="ProtNLM"/>
    </source>
</evidence>
<proteinExistence type="predicted"/>
<dbReference type="Proteomes" id="UP000274909">
    <property type="component" value="Unassembled WGS sequence"/>
</dbReference>
<dbReference type="SUPFAM" id="SSF74650">
    <property type="entry name" value="Galactose mutarotase-like"/>
    <property type="match status" value="1"/>
</dbReference>
<organism evidence="1 2">
    <name type="scientific">Labedella endophytica</name>
    <dbReference type="NCBI Taxonomy" id="1523160"/>
    <lineage>
        <taxon>Bacteria</taxon>
        <taxon>Bacillati</taxon>
        <taxon>Actinomycetota</taxon>
        <taxon>Actinomycetes</taxon>
        <taxon>Micrococcales</taxon>
        <taxon>Microbacteriaceae</taxon>
        <taxon>Labedella</taxon>
    </lineage>
</organism>
<evidence type="ECO:0000313" key="2">
    <source>
        <dbReference type="Proteomes" id="UP000274909"/>
    </source>
</evidence>
<gene>
    <name evidence="1" type="ORF">ELQ94_07870</name>
</gene>
<dbReference type="InterPro" id="IPR014718">
    <property type="entry name" value="GH-type_carb-bd"/>
</dbReference>
<evidence type="ECO:0000313" key="1">
    <source>
        <dbReference type="EMBL" id="RUR01408.1"/>
    </source>
</evidence>